<dbReference type="Gene3D" id="1.10.260.40">
    <property type="entry name" value="lambda repressor-like DNA-binding domains"/>
    <property type="match status" value="1"/>
</dbReference>
<dbReference type="InterPro" id="IPR001387">
    <property type="entry name" value="Cro/C1-type_HTH"/>
</dbReference>
<dbReference type="InterPro" id="IPR010982">
    <property type="entry name" value="Lambda_DNA-bd_dom_sf"/>
</dbReference>
<reference evidence="2 3" key="1">
    <citation type="submission" date="2018-06" db="EMBL/GenBank/DDBJ databases">
        <authorList>
            <consortium name="Pathogen Informatics"/>
            <person name="Doyle S."/>
        </authorList>
    </citation>
    <scope>NUCLEOTIDE SEQUENCE [LARGE SCALE GENOMIC DNA]</scope>
    <source>
        <strain evidence="2 3">NCTC12026</strain>
    </source>
</reference>
<dbReference type="Proteomes" id="UP000255129">
    <property type="component" value="Unassembled WGS sequence"/>
</dbReference>
<dbReference type="AlphaFoldDB" id="A0A379G1G0"/>
<dbReference type="SUPFAM" id="SSF47413">
    <property type="entry name" value="lambda repressor-like DNA-binding domains"/>
    <property type="match status" value="1"/>
</dbReference>
<dbReference type="PROSITE" id="PS50943">
    <property type="entry name" value="HTH_CROC1"/>
    <property type="match status" value="1"/>
</dbReference>
<evidence type="ECO:0000313" key="3">
    <source>
        <dbReference type="Proteomes" id="UP000255129"/>
    </source>
</evidence>
<dbReference type="SMART" id="SM00530">
    <property type="entry name" value="HTH_XRE"/>
    <property type="match status" value="1"/>
</dbReference>
<evidence type="ECO:0000313" key="2">
    <source>
        <dbReference type="EMBL" id="SUC34850.1"/>
    </source>
</evidence>
<protein>
    <submittedName>
        <fullName evidence="2">Transcriptional repressor DicA</fullName>
    </submittedName>
</protein>
<dbReference type="GO" id="GO:0003677">
    <property type="term" value="F:DNA binding"/>
    <property type="evidence" value="ECO:0007669"/>
    <property type="project" value="InterPro"/>
</dbReference>
<dbReference type="EMBL" id="UGUA01000002">
    <property type="protein sequence ID" value="SUC34850.1"/>
    <property type="molecule type" value="Genomic_DNA"/>
</dbReference>
<gene>
    <name evidence="2" type="ORF">NCTC12026_01223</name>
</gene>
<accession>A0A379G1G0</accession>
<name>A0A379G1G0_9GAMM</name>
<dbReference type="CDD" id="cd00093">
    <property type="entry name" value="HTH_XRE"/>
    <property type="match status" value="1"/>
</dbReference>
<sequence length="77" mass="9123">MNNLVNIFSNEQIGEQIKYKRRLMGLTGKALGDRMKLSQQQISRYERGTQNFTIRRLCEFSIHLNCQIDYLLISRLD</sequence>
<dbReference type="OrthoDB" id="9797172at2"/>
<organism evidence="2 3">
    <name type="scientific">Providencia rustigianii</name>
    <dbReference type="NCBI Taxonomy" id="158850"/>
    <lineage>
        <taxon>Bacteria</taxon>
        <taxon>Pseudomonadati</taxon>
        <taxon>Pseudomonadota</taxon>
        <taxon>Gammaproteobacteria</taxon>
        <taxon>Enterobacterales</taxon>
        <taxon>Morganellaceae</taxon>
        <taxon>Providencia</taxon>
    </lineage>
</organism>
<evidence type="ECO:0000259" key="1">
    <source>
        <dbReference type="PROSITE" id="PS50943"/>
    </source>
</evidence>
<dbReference type="Pfam" id="PF01381">
    <property type="entry name" value="HTH_3"/>
    <property type="match status" value="1"/>
</dbReference>
<feature type="domain" description="HTH cro/C1-type" evidence="1">
    <location>
        <begin position="17"/>
        <end position="71"/>
    </location>
</feature>
<proteinExistence type="predicted"/>
<dbReference type="RefSeq" id="WP_115164072.1">
    <property type="nucleotide sequence ID" value="NZ_UGUA01000002.1"/>
</dbReference>